<gene>
    <name evidence="1" type="ORF">BJX66DRAFT_31163</name>
</gene>
<accession>A0ABR4FTE0</accession>
<protein>
    <submittedName>
        <fullName evidence="1">Uncharacterized protein</fullName>
    </submittedName>
</protein>
<keyword evidence="2" id="KW-1185">Reference proteome</keyword>
<evidence type="ECO:0000313" key="2">
    <source>
        <dbReference type="Proteomes" id="UP001610563"/>
    </source>
</evidence>
<sequence length="138" mass="15630">MIFLFLSRFRARYLSYGGVTPREHSWSRRRYEQIGGQRHERGIGWVAWAVGSLSWTSLLGCDRVFPFELEMLLQSCATLEANLGDCSCTQSQIANGVVVGQCGIPDSCPVLFRNNPRRQELVDNREGQYIANMVAIEL</sequence>
<dbReference type="Proteomes" id="UP001610563">
    <property type="component" value="Unassembled WGS sequence"/>
</dbReference>
<reference evidence="1 2" key="1">
    <citation type="submission" date="2024-07" db="EMBL/GenBank/DDBJ databases">
        <title>Section-level genome sequencing and comparative genomics of Aspergillus sections Usti and Cavernicolus.</title>
        <authorList>
            <consortium name="Lawrence Berkeley National Laboratory"/>
            <person name="Nybo J.L."/>
            <person name="Vesth T.C."/>
            <person name="Theobald S."/>
            <person name="Frisvad J.C."/>
            <person name="Larsen T.O."/>
            <person name="Kjaerboelling I."/>
            <person name="Rothschild-Mancinelli K."/>
            <person name="Lyhne E.K."/>
            <person name="Kogle M.E."/>
            <person name="Barry K."/>
            <person name="Clum A."/>
            <person name="Na H."/>
            <person name="Ledsgaard L."/>
            <person name="Lin J."/>
            <person name="Lipzen A."/>
            <person name="Kuo A."/>
            <person name="Riley R."/>
            <person name="Mondo S."/>
            <person name="Labutti K."/>
            <person name="Haridas S."/>
            <person name="Pangalinan J."/>
            <person name="Salamov A.A."/>
            <person name="Simmons B.A."/>
            <person name="Magnuson J.K."/>
            <person name="Chen J."/>
            <person name="Drula E."/>
            <person name="Henrissat B."/>
            <person name="Wiebenga A."/>
            <person name="Lubbers R.J."/>
            <person name="Gomes A.C."/>
            <person name="Makela M.R."/>
            <person name="Stajich J."/>
            <person name="Grigoriev I.V."/>
            <person name="Mortensen U.H."/>
            <person name="De Vries R.P."/>
            <person name="Baker S.E."/>
            <person name="Andersen M.R."/>
        </authorList>
    </citation>
    <scope>NUCLEOTIDE SEQUENCE [LARGE SCALE GENOMIC DNA]</scope>
    <source>
        <strain evidence="1 2">CBS 209.92</strain>
    </source>
</reference>
<proteinExistence type="predicted"/>
<organism evidence="1 2">
    <name type="scientific">Aspergillus keveii</name>
    <dbReference type="NCBI Taxonomy" id="714993"/>
    <lineage>
        <taxon>Eukaryota</taxon>
        <taxon>Fungi</taxon>
        <taxon>Dikarya</taxon>
        <taxon>Ascomycota</taxon>
        <taxon>Pezizomycotina</taxon>
        <taxon>Eurotiomycetes</taxon>
        <taxon>Eurotiomycetidae</taxon>
        <taxon>Eurotiales</taxon>
        <taxon>Aspergillaceae</taxon>
        <taxon>Aspergillus</taxon>
        <taxon>Aspergillus subgen. Nidulantes</taxon>
    </lineage>
</organism>
<comment type="caution">
    <text evidence="1">The sequence shown here is derived from an EMBL/GenBank/DDBJ whole genome shotgun (WGS) entry which is preliminary data.</text>
</comment>
<name>A0ABR4FTE0_9EURO</name>
<evidence type="ECO:0000313" key="1">
    <source>
        <dbReference type="EMBL" id="KAL2786479.1"/>
    </source>
</evidence>
<dbReference type="EMBL" id="JBFTWV010000117">
    <property type="protein sequence ID" value="KAL2786479.1"/>
    <property type="molecule type" value="Genomic_DNA"/>
</dbReference>